<comment type="caution">
    <text evidence="2">The sequence shown here is derived from an EMBL/GenBank/DDBJ whole genome shotgun (WGS) entry which is preliminary data.</text>
</comment>
<dbReference type="PROSITE" id="PS50011">
    <property type="entry name" value="PROTEIN_KINASE_DOM"/>
    <property type="match status" value="1"/>
</dbReference>
<keyword evidence="3" id="KW-1185">Reference proteome</keyword>
<dbReference type="Proteomes" id="UP000789342">
    <property type="component" value="Unassembled WGS sequence"/>
</dbReference>
<dbReference type="InterPro" id="IPR001245">
    <property type="entry name" value="Ser-Thr/Tyr_kinase_cat_dom"/>
</dbReference>
<evidence type="ECO:0000259" key="1">
    <source>
        <dbReference type="PROSITE" id="PS50011"/>
    </source>
</evidence>
<feature type="non-terminal residue" evidence="2">
    <location>
        <position position="154"/>
    </location>
</feature>
<protein>
    <submittedName>
        <fullName evidence="2">4191_t:CDS:1</fullName>
    </submittedName>
</protein>
<dbReference type="AlphaFoldDB" id="A0A9N9IHC8"/>
<dbReference type="GO" id="GO:0005524">
    <property type="term" value="F:ATP binding"/>
    <property type="evidence" value="ECO:0007669"/>
    <property type="project" value="InterPro"/>
</dbReference>
<gene>
    <name evidence="2" type="ORF">AMORRO_LOCUS14347</name>
</gene>
<dbReference type="Gene3D" id="1.10.510.10">
    <property type="entry name" value="Transferase(Phosphotransferase) domain 1"/>
    <property type="match status" value="1"/>
</dbReference>
<accession>A0A9N9IHC8</accession>
<evidence type="ECO:0000313" key="2">
    <source>
        <dbReference type="EMBL" id="CAG8735599.1"/>
    </source>
</evidence>
<name>A0A9N9IHC8_9GLOM</name>
<dbReference type="EMBL" id="CAJVPV010028067">
    <property type="protein sequence ID" value="CAG8735599.1"/>
    <property type="molecule type" value="Genomic_DNA"/>
</dbReference>
<dbReference type="SUPFAM" id="SSF56112">
    <property type="entry name" value="Protein kinase-like (PK-like)"/>
    <property type="match status" value="1"/>
</dbReference>
<dbReference type="Pfam" id="PF07714">
    <property type="entry name" value="PK_Tyr_Ser-Thr"/>
    <property type="match status" value="1"/>
</dbReference>
<dbReference type="GO" id="GO:0004672">
    <property type="term" value="F:protein kinase activity"/>
    <property type="evidence" value="ECO:0007669"/>
    <property type="project" value="InterPro"/>
</dbReference>
<dbReference type="InterPro" id="IPR011009">
    <property type="entry name" value="Kinase-like_dom_sf"/>
</dbReference>
<organism evidence="2 3">
    <name type="scientific">Acaulospora morrowiae</name>
    <dbReference type="NCBI Taxonomy" id="94023"/>
    <lineage>
        <taxon>Eukaryota</taxon>
        <taxon>Fungi</taxon>
        <taxon>Fungi incertae sedis</taxon>
        <taxon>Mucoromycota</taxon>
        <taxon>Glomeromycotina</taxon>
        <taxon>Glomeromycetes</taxon>
        <taxon>Diversisporales</taxon>
        <taxon>Acaulosporaceae</taxon>
        <taxon>Acaulospora</taxon>
    </lineage>
</organism>
<feature type="domain" description="Protein kinase" evidence="1">
    <location>
        <begin position="29"/>
        <end position="154"/>
    </location>
</feature>
<dbReference type="InterPro" id="IPR000719">
    <property type="entry name" value="Prot_kinase_dom"/>
</dbReference>
<sequence length="154" mass="18048">GNLDIDNLIKATHKNMVQFRLEWIPYEDFKNVGNIAEGGFSMIFTALWEKGKITSYYDNRDFNRAGPETVVLKILKDSQNINSAFIKELRNITETLPNSYKRHIIQYYGVSQDPVTKNYIFVMSHMKQGSLHEYLSKNFNDIKWTDWGKSKRSK</sequence>
<proteinExistence type="predicted"/>
<reference evidence="2" key="1">
    <citation type="submission" date="2021-06" db="EMBL/GenBank/DDBJ databases">
        <authorList>
            <person name="Kallberg Y."/>
            <person name="Tangrot J."/>
            <person name="Rosling A."/>
        </authorList>
    </citation>
    <scope>NUCLEOTIDE SEQUENCE</scope>
    <source>
        <strain evidence="2">CL551</strain>
    </source>
</reference>
<feature type="non-terminal residue" evidence="2">
    <location>
        <position position="1"/>
    </location>
</feature>
<evidence type="ECO:0000313" key="3">
    <source>
        <dbReference type="Proteomes" id="UP000789342"/>
    </source>
</evidence>
<dbReference type="OrthoDB" id="2432957at2759"/>